<name>A0A5N5Q742_9AGAM</name>
<dbReference type="Proteomes" id="UP000383932">
    <property type="component" value="Unassembled WGS sequence"/>
</dbReference>
<organism evidence="2 3">
    <name type="scientific">Ceratobasidium theobromae</name>
    <dbReference type="NCBI Taxonomy" id="1582974"/>
    <lineage>
        <taxon>Eukaryota</taxon>
        <taxon>Fungi</taxon>
        <taxon>Dikarya</taxon>
        <taxon>Basidiomycota</taxon>
        <taxon>Agaricomycotina</taxon>
        <taxon>Agaricomycetes</taxon>
        <taxon>Cantharellales</taxon>
        <taxon>Ceratobasidiaceae</taxon>
        <taxon>Ceratobasidium</taxon>
    </lineage>
</organism>
<sequence length="171" mass="18775">MKSFALALTAALAVFQLSFAAPVVEARGCSSIPSKANAAVRDQVYRITQSRKVNAKVLLSTFETAWIESHVNNLPCGDQDSIGVFQQRPSQGWGSYNQIMNVEYSTNKYLDQAIANDKKNPGYTAGQLAQSVQRSEYPYRYDQAQSIAQDLIKQARASVGSKFSASNETSH</sequence>
<proteinExistence type="predicted"/>
<accession>A0A5N5Q742</accession>
<evidence type="ECO:0000313" key="2">
    <source>
        <dbReference type="EMBL" id="KAB5587602.1"/>
    </source>
</evidence>
<comment type="caution">
    <text evidence="2">The sequence shown here is derived from an EMBL/GenBank/DDBJ whole genome shotgun (WGS) entry which is preliminary data.</text>
</comment>
<gene>
    <name evidence="2" type="ORF">CTheo_8959</name>
</gene>
<dbReference type="OrthoDB" id="3012298at2759"/>
<reference evidence="2 3" key="1">
    <citation type="journal article" date="2019" name="Fungal Biol. Biotechnol.">
        <title>Draft genome sequence of fastidious pathogen Ceratobasidium theobromae, which causes vascular-streak dieback in Theobroma cacao.</title>
        <authorList>
            <person name="Ali S.S."/>
            <person name="Asman A."/>
            <person name="Shao J."/>
            <person name="Firmansyah A.P."/>
            <person name="Susilo A.W."/>
            <person name="Rosmana A."/>
            <person name="McMahon P."/>
            <person name="Junaid M."/>
            <person name="Guest D."/>
            <person name="Kheng T.Y."/>
            <person name="Meinhardt L.W."/>
            <person name="Bailey B.A."/>
        </authorList>
    </citation>
    <scope>NUCLEOTIDE SEQUENCE [LARGE SCALE GENOMIC DNA]</scope>
    <source>
        <strain evidence="2 3">CT2</strain>
    </source>
</reference>
<protein>
    <submittedName>
        <fullName evidence="2">Putative effector protein</fullName>
    </submittedName>
</protein>
<keyword evidence="1" id="KW-0732">Signal</keyword>
<evidence type="ECO:0000256" key="1">
    <source>
        <dbReference type="SAM" id="SignalP"/>
    </source>
</evidence>
<evidence type="ECO:0000313" key="3">
    <source>
        <dbReference type="Proteomes" id="UP000383932"/>
    </source>
</evidence>
<dbReference type="EMBL" id="SSOP01000942">
    <property type="protein sequence ID" value="KAB5587602.1"/>
    <property type="molecule type" value="Genomic_DNA"/>
</dbReference>
<keyword evidence="3" id="KW-1185">Reference proteome</keyword>
<feature type="chain" id="PRO_5024387316" evidence="1">
    <location>
        <begin position="21"/>
        <end position="171"/>
    </location>
</feature>
<feature type="signal peptide" evidence="1">
    <location>
        <begin position="1"/>
        <end position="20"/>
    </location>
</feature>
<dbReference type="AlphaFoldDB" id="A0A5N5Q742"/>